<dbReference type="Proteomes" id="UP000783686">
    <property type="component" value="Unassembled WGS sequence"/>
</dbReference>
<dbReference type="EMBL" id="CAJFDH010000005">
    <property type="protein sequence ID" value="CAD5225506.1"/>
    <property type="molecule type" value="Genomic_DNA"/>
</dbReference>
<feature type="compositionally biased region" description="Basic and acidic residues" evidence="1">
    <location>
        <begin position="125"/>
        <end position="138"/>
    </location>
</feature>
<dbReference type="EMBL" id="CAJFCW020000005">
    <property type="protein sequence ID" value="CAG9120988.1"/>
    <property type="molecule type" value="Genomic_DNA"/>
</dbReference>
<name>A0A811L8A6_9BILA</name>
<feature type="compositionally biased region" description="Basic and acidic residues" evidence="1">
    <location>
        <begin position="30"/>
        <end position="55"/>
    </location>
</feature>
<evidence type="ECO:0000256" key="1">
    <source>
        <dbReference type="SAM" id="MobiDB-lite"/>
    </source>
</evidence>
<dbReference type="OrthoDB" id="5867922at2759"/>
<feature type="compositionally biased region" description="Basic and acidic residues" evidence="1">
    <location>
        <begin position="192"/>
        <end position="202"/>
    </location>
</feature>
<evidence type="ECO:0000313" key="2">
    <source>
        <dbReference type="EMBL" id="CAD5225506.1"/>
    </source>
</evidence>
<feature type="region of interest" description="Disordered" evidence="1">
    <location>
        <begin position="1"/>
        <end position="308"/>
    </location>
</feature>
<organism evidence="2 3">
    <name type="scientific">Bursaphelenchus okinawaensis</name>
    <dbReference type="NCBI Taxonomy" id="465554"/>
    <lineage>
        <taxon>Eukaryota</taxon>
        <taxon>Metazoa</taxon>
        <taxon>Ecdysozoa</taxon>
        <taxon>Nematoda</taxon>
        <taxon>Chromadorea</taxon>
        <taxon>Rhabditida</taxon>
        <taxon>Tylenchina</taxon>
        <taxon>Tylenchomorpha</taxon>
        <taxon>Aphelenchoidea</taxon>
        <taxon>Aphelenchoididae</taxon>
        <taxon>Bursaphelenchus</taxon>
    </lineage>
</organism>
<proteinExistence type="predicted"/>
<accession>A0A811L8A6</accession>
<evidence type="ECO:0000313" key="3">
    <source>
        <dbReference type="Proteomes" id="UP000614601"/>
    </source>
</evidence>
<feature type="compositionally biased region" description="Basic and acidic residues" evidence="1">
    <location>
        <begin position="63"/>
        <end position="83"/>
    </location>
</feature>
<feature type="compositionally biased region" description="Basic and acidic residues" evidence="1">
    <location>
        <begin position="250"/>
        <end position="260"/>
    </location>
</feature>
<keyword evidence="3" id="KW-1185">Reference proteome</keyword>
<dbReference type="AlphaFoldDB" id="A0A811L8A6"/>
<comment type="caution">
    <text evidence="2">The sequence shown here is derived from an EMBL/GenBank/DDBJ whole genome shotgun (WGS) entry which is preliminary data.</text>
</comment>
<gene>
    <name evidence="2" type="ORF">BOKJ2_LOCUS11612</name>
</gene>
<reference evidence="2" key="1">
    <citation type="submission" date="2020-09" db="EMBL/GenBank/DDBJ databases">
        <authorList>
            <person name="Kikuchi T."/>
        </authorList>
    </citation>
    <scope>NUCLEOTIDE SEQUENCE</scope>
    <source>
        <strain evidence="2">SH1</strain>
    </source>
</reference>
<protein>
    <submittedName>
        <fullName evidence="2">Uncharacterized protein</fullName>
    </submittedName>
</protein>
<feature type="compositionally biased region" description="Basic residues" evidence="1">
    <location>
        <begin position="151"/>
        <end position="161"/>
    </location>
</feature>
<dbReference type="Proteomes" id="UP000614601">
    <property type="component" value="Unassembled WGS sequence"/>
</dbReference>
<feature type="compositionally biased region" description="Basic residues" evidence="1">
    <location>
        <begin position="261"/>
        <end position="272"/>
    </location>
</feature>
<sequence length="338" mass="39025">MAERSGAKVRSPSQEKALDEKIAQIQQKNKQVEERYKVRQDEAKQVHQIKTKNEQTPESVPNEAKKDNRRPPKNNGGDREWDTGKTPASQWKVNVPEFGDGAATSRRRRFHPNQRYRHPNPRPGFQHDDRFLDDKNGENAENGGAIPNSRPPRRHNNRRGPPRQPREQNGEQQDGVEQENRRPPQHRRHKKDIFERVTKTDENGENVPFRGQRQHHPPRPGGPRRAFNPRHNAPRTFTKRRSAASESGENVEKPEGEKPSRRPNNRGPRRPRPQNGEQPPAEGGDGQVEKKKKYKPQPNRPVPDKVQVRQVVRAMVGKVCANERREQKALPNPKETEL</sequence>
<feature type="compositionally biased region" description="Basic residues" evidence="1">
    <location>
        <begin position="105"/>
        <end position="120"/>
    </location>
</feature>